<dbReference type="AlphaFoldDB" id="A0A425Y3M5"/>
<dbReference type="RefSeq" id="WP_125029895.1">
    <property type="nucleotide sequence ID" value="NZ_JAPXVP010000004.1"/>
</dbReference>
<protein>
    <recommendedName>
        <fullName evidence="4">PDZ domain-containing protein</fullName>
    </recommendedName>
</protein>
<comment type="caution">
    <text evidence="2">The sequence shown here is derived from an EMBL/GenBank/DDBJ whole genome shotgun (WGS) entry which is preliminary data.</text>
</comment>
<dbReference type="OrthoDB" id="5379939at2"/>
<accession>A0A425Y3M5</accession>
<evidence type="ECO:0000313" key="2">
    <source>
        <dbReference type="EMBL" id="RRG22895.1"/>
    </source>
</evidence>
<organism evidence="2 3">
    <name type="scientific">Ancylomarina euxinus</name>
    <dbReference type="NCBI Taxonomy" id="2283627"/>
    <lineage>
        <taxon>Bacteria</taxon>
        <taxon>Pseudomonadati</taxon>
        <taxon>Bacteroidota</taxon>
        <taxon>Bacteroidia</taxon>
        <taxon>Marinilabiliales</taxon>
        <taxon>Marinifilaceae</taxon>
        <taxon>Ancylomarina</taxon>
    </lineage>
</organism>
<dbReference type="InterPro" id="IPR036034">
    <property type="entry name" value="PDZ_sf"/>
</dbReference>
<dbReference type="Gene3D" id="2.30.42.10">
    <property type="match status" value="1"/>
</dbReference>
<name>A0A425Y3M5_9BACT</name>
<feature type="chain" id="PRO_5019371574" description="PDZ domain-containing protein" evidence="1">
    <location>
        <begin position="20"/>
        <end position="337"/>
    </location>
</feature>
<gene>
    <name evidence="2" type="ORF">DWB61_05505</name>
</gene>
<dbReference type="EMBL" id="QQWG01000004">
    <property type="protein sequence ID" value="RRG22895.1"/>
    <property type="molecule type" value="Genomic_DNA"/>
</dbReference>
<feature type="signal peptide" evidence="1">
    <location>
        <begin position="1"/>
        <end position="19"/>
    </location>
</feature>
<sequence length="337" mass="39599">MKKLILFLAFLYCINPLYSQNKNEYLVAYGQAWGFLKYFHPHPSSVNWDNTLLNDYDKLKNCSTDKAFNEILSELISQCGDYKKKERQLADSLLFTESFEWMNGALFSKVNRAYLRELKTKKAKFKNKYVQINRSAFNPIISNEVNYPDSLFTNAICYLGITRYWNVINYYFPYRRIIKHNWDSIYLKLVPEFVNLTDMDDYYLAVRRLNAKISDGHAATVSQKNLFGRYTTPSLSCQDLEGRIYIDDIEPTCTTQFKKSDRIVAIDNMSIDDRYKELSDVFASSNNYYLKKISYCLLLTQNDNIEITVKRGDTLITDRLKTSPIKFDSSKKQKNKY</sequence>
<proteinExistence type="predicted"/>
<reference evidence="2 3" key="1">
    <citation type="submission" date="2018-07" db="EMBL/GenBank/DDBJ databases">
        <title>Draft genome sequence of Ancylomarina sp. M1P.</title>
        <authorList>
            <person name="Yadav S."/>
            <person name="Villanueva L."/>
            <person name="Damste J.S.S."/>
        </authorList>
    </citation>
    <scope>NUCLEOTIDE SEQUENCE [LARGE SCALE GENOMIC DNA]</scope>
    <source>
        <strain evidence="2 3">M1P</strain>
    </source>
</reference>
<dbReference type="Proteomes" id="UP000285794">
    <property type="component" value="Unassembled WGS sequence"/>
</dbReference>
<evidence type="ECO:0008006" key="4">
    <source>
        <dbReference type="Google" id="ProtNLM"/>
    </source>
</evidence>
<evidence type="ECO:0000313" key="3">
    <source>
        <dbReference type="Proteomes" id="UP000285794"/>
    </source>
</evidence>
<keyword evidence="1" id="KW-0732">Signal</keyword>
<keyword evidence="3" id="KW-1185">Reference proteome</keyword>
<dbReference type="Gene3D" id="3.30.750.44">
    <property type="match status" value="1"/>
</dbReference>
<evidence type="ECO:0000256" key="1">
    <source>
        <dbReference type="SAM" id="SignalP"/>
    </source>
</evidence>